<name>A0ABU6V3V4_9FABA</name>
<proteinExistence type="predicted"/>
<dbReference type="EMBL" id="JASCZI010151036">
    <property type="protein sequence ID" value="MED6167180.1"/>
    <property type="molecule type" value="Genomic_DNA"/>
</dbReference>
<sequence length="169" mass="18574">MLTSFGRTKPLRKQIHVLISGSPPIEQGGEDGACGEPQVQDDGVVQGDFVAFVEERTRFVFSDREGENEGKTWGLGNDNKNGSVGYKYVGGYSRPDRPRLISCVISSAPFGGFDVATSPSAYMPPPRFEPGTRHLSNPFSLYFLSFHFLSSDSSKQSVSVRFEEAKDCH</sequence>
<comment type="caution">
    <text evidence="1">The sequence shown here is derived from an EMBL/GenBank/DDBJ whole genome shotgun (WGS) entry which is preliminary data.</text>
</comment>
<protein>
    <submittedName>
        <fullName evidence="1">Uncharacterized protein</fullName>
    </submittedName>
</protein>
<organism evidence="1 2">
    <name type="scientific">Stylosanthes scabra</name>
    <dbReference type="NCBI Taxonomy" id="79078"/>
    <lineage>
        <taxon>Eukaryota</taxon>
        <taxon>Viridiplantae</taxon>
        <taxon>Streptophyta</taxon>
        <taxon>Embryophyta</taxon>
        <taxon>Tracheophyta</taxon>
        <taxon>Spermatophyta</taxon>
        <taxon>Magnoliopsida</taxon>
        <taxon>eudicotyledons</taxon>
        <taxon>Gunneridae</taxon>
        <taxon>Pentapetalae</taxon>
        <taxon>rosids</taxon>
        <taxon>fabids</taxon>
        <taxon>Fabales</taxon>
        <taxon>Fabaceae</taxon>
        <taxon>Papilionoideae</taxon>
        <taxon>50 kb inversion clade</taxon>
        <taxon>dalbergioids sensu lato</taxon>
        <taxon>Dalbergieae</taxon>
        <taxon>Pterocarpus clade</taxon>
        <taxon>Stylosanthes</taxon>
    </lineage>
</organism>
<gene>
    <name evidence="1" type="ORF">PIB30_000431</name>
</gene>
<evidence type="ECO:0000313" key="1">
    <source>
        <dbReference type="EMBL" id="MED6167180.1"/>
    </source>
</evidence>
<keyword evidence="2" id="KW-1185">Reference proteome</keyword>
<accession>A0ABU6V3V4</accession>
<evidence type="ECO:0000313" key="2">
    <source>
        <dbReference type="Proteomes" id="UP001341840"/>
    </source>
</evidence>
<reference evidence="1 2" key="1">
    <citation type="journal article" date="2023" name="Plants (Basel)">
        <title>Bridging the Gap: Combining Genomics and Transcriptomics Approaches to Understand Stylosanthes scabra, an Orphan Legume from the Brazilian Caatinga.</title>
        <authorList>
            <person name="Ferreira-Neto J.R.C."/>
            <person name="da Silva M.D."/>
            <person name="Binneck E."/>
            <person name="de Melo N.F."/>
            <person name="da Silva R.H."/>
            <person name="de Melo A.L.T.M."/>
            <person name="Pandolfi V."/>
            <person name="Bustamante F.O."/>
            <person name="Brasileiro-Vidal A.C."/>
            <person name="Benko-Iseppon A.M."/>
        </authorList>
    </citation>
    <scope>NUCLEOTIDE SEQUENCE [LARGE SCALE GENOMIC DNA]</scope>
    <source>
        <tissue evidence="1">Leaves</tissue>
    </source>
</reference>
<dbReference type="Proteomes" id="UP001341840">
    <property type="component" value="Unassembled WGS sequence"/>
</dbReference>